<name>A0A5B7E5K4_PORTR</name>
<dbReference type="AlphaFoldDB" id="A0A5B7E5K4"/>
<gene>
    <name evidence="1" type="ORF">E2C01_021247</name>
</gene>
<dbReference type="EMBL" id="VSRR010001848">
    <property type="protein sequence ID" value="MPC28054.1"/>
    <property type="molecule type" value="Genomic_DNA"/>
</dbReference>
<comment type="caution">
    <text evidence="1">The sequence shown here is derived from an EMBL/GenBank/DDBJ whole genome shotgun (WGS) entry which is preliminary data.</text>
</comment>
<sequence>MQLTLTLPDSSLNVTSPITHGLNTAAGGLRARQVISGDASAWGIDLREAQHLTGAS</sequence>
<keyword evidence="2" id="KW-1185">Reference proteome</keyword>
<evidence type="ECO:0000313" key="1">
    <source>
        <dbReference type="EMBL" id="MPC28054.1"/>
    </source>
</evidence>
<reference evidence="1 2" key="1">
    <citation type="submission" date="2019-05" db="EMBL/GenBank/DDBJ databases">
        <title>Another draft genome of Portunus trituberculatus and its Hox gene families provides insights of decapod evolution.</title>
        <authorList>
            <person name="Jeong J.-H."/>
            <person name="Song I."/>
            <person name="Kim S."/>
            <person name="Choi T."/>
            <person name="Kim D."/>
            <person name="Ryu S."/>
            <person name="Kim W."/>
        </authorList>
    </citation>
    <scope>NUCLEOTIDE SEQUENCE [LARGE SCALE GENOMIC DNA]</scope>
    <source>
        <tissue evidence="1">Muscle</tissue>
    </source>
</reference>
<dbReference type="Proteomes" id="UP000324222">
    <property type="component" value="Unassembled WGS sequence"/>
</dbReference>
<protein>
    <submittedName>
        <fullName evidence="1">Uncharacterized protein</fullName>
    </submittedName>
</protein>
<evidence type="ECO:0000313" key="2">
    <source>
        <dbReference type="Proteomes" id="UP000324222"/>
    </source>
</evidence>
<accession>A0A5B7E5K4</accession>
<proteinExistence type="predicted"/>
<organism evidence="1 2">
    <name type="scientific">Portunus trituberculatus</name>
    <name type="common">Swimming crab</name>
    <name type="synonym">Neptunus trituberculatus</name>
    <dbReference type="NCBI Taxonomy" id="210409"/>
    <lineage>
        <taxon>Eukaryota</taxon>
        <taxon>Metazoa</taxon>
        <taxon>Ecdysozoa</taxon>
        <taxon>Arthropoda</taxon>
        <taxon>Crustacea</taxon>
        <taxon>Multicrustacea</taxon>
        <taxon>Malacostraca</taxon>
        <taxon>Eumalacostraca</taxon>
        <taxon>Eucarida</taxon>
        <taxon>Decapoda</taxon>
        <taxon>Pleocyemata</taxon>
        <taxon>Brachyura</taxon>
        <taxon>Eubrachyura</taxon>
        <taxon>Portunoidea</taxon>
        <taxon>Portunidae</taxon>
        <taxon>Portuninae</taxon>
        <taxon>Portunus</taxon>
    </lineage>
</organism>